<dbReference type="InterPro" id="IPR011990">
    <property type="entry name" value="TPR-like_helical_dom_sf"/>
</dbReference>
<dbReference type="GO" id="GO:0006614">
    <property type="term" value="P:SRP-dependent cotranslational protein targeting to membrane"/>
    <property type="evidence" value="ECO:0007669"/>
    <property type="project" value="InterPro"/>
</dbReference>
<accession>A0A6A4Y4A1</accession>
<name>A0A6A4Y4A1_9STRA</name>
<evidence type="ECO:0000313" key="1">
    <source>
        <dbReference type="EMBL" id="KAF0690554.1"/>
    </source>
</evidence>
<dbReference type="PANTHER" id="PTHR14094:SF9">
    <property type="entry name" value="SIGNAL RECOGNITION PARTICLE SUBUNIT SRP72"/>
    <property type="match status" value="1"/>
</dbReference>
<reference evidence="1" key="1">
    <citation type="submission" date="2019-06" db="EMBL/GenBank/DDBJ databases">
        <title>Genomics analysis of Aphanomyces spp. identifies a new class of oomycete effector associated with host adaptation.</title>
        <authorList>
            <person name="Gaulin E."/>
        </authorList>
    </citation>
    <scope>NUCLEOTIDE SEQUENCE</scope>
    <source>
        <strain evidence="1">CBS 578.67</strain>
    </source>
</reference>
<dbReference type="Gene3D" id="1.25.40.10">
    <property type="entry name" value="Tetratricopeptide repeat domain"/>
    <property type="match status" value="1"/>
</dbReference>
<dbReference type="SUPFAM" id="SSF48452">
    <property type="entry name" value="TPR-like"/>
    <property type="match status" value="2"/>
</dbReference>
<evidence type="ECO:0008006" key="2">
    <source>
        <dbReference type="Google" id="ProtNLM"/>
    </source>
</evidence>
<dbReference type="GO" id="GO:0005786">
    <property type="term" value="C:signal recognition particle, endoplasmic reticulum targeting"/>
    <property type="evidence" value="ECO:0007669"/>
    <property type="project" value="TreeGrafter"/>
</dbReference>
<organism evidence="1">
    <name type="scientific">Aphanomyces stellatus</name>
    <dbReference type="NCBI Taxonomy" id="120398"/>
    <lineage>
        <taxon>Eukaryota</taxon>
        <taxon>Sar</taxon>
        <taxon>Stramenopiles</taxon>
        <taxon>Oomycota</taxon>
        <taxon>Saprolegniomycetes</taxon>
        <taxon>Saprolegniales</taxon>
        <taxon>Verrucalvaceae</taxon>
        <taxon>Aphanomyces</taxon>
    </lineage>
</organism>
<dbReference type="Pfam" id="PF17004">
    <property type="entry name" value="SRP_TPR_like"/>
    <property type="match status" value="1"/>
</dbReference>
<gene>
    <name evidence="1" type="ORF">As57867_018008</name>
</gene>
<dbReference type="InterPro" id="IPR031545">
    <property type="entry name" value="SRP72_TPR-like"/>
</dbReference>
<dbReference type="EMBL" id="VJMH01006373">
    <property type="protein sequence ID" value="KAF0690554.1"/>
    <property type="molecule type" value="Genomic_DNA"/>
</dbReference>
<dbReference type="AlphaFoldDB" id="A0A6A4Y4A1"/>
<protein>
    <recommendedName>
        <fullName evidence="2">Signal recognition particle subunit SRP72</fullName>
    </recommendedName>
</protein>
<sequence>MATEVQALFAELHAQLERENYQKAIDTCNKIRAKAPNDADAIRVKCQCLLRTGKFDKALEIALKADDLKMERAYCHYKLKQLDAVLKVTSTFPEPKPKAVLHLEAQAHYRLNNFDASIRIYEHLLSQANAAEDTVELKTNLVAAYIAAGRGAELQQRTLETEESYELAFNKSFVALQAQDVAGAADHLHLATKLCRDTLVAEGYSADEIAAEAATIRVQEAFLAQLGGDDETALAAYRAVAKTPDVDTSVVAVAQNNIAAIQRSKDAFDSLKRLGAISDETLSKCTATQHETILVNRVLVLLQLHKVDDAVAAVAVLAARFPNSDLLAPLQLHLALQADPANLNLAALAETFNHSTGGRLCLAHVHCRLGRPAAAADALRLIPSIQHTPGTVATLVALYDAALDAKSAAAVVDAATA</sequence>
<comment type="caution">
    <text evidence="1">The sequence shown here is derived from an EMBL/GenBank/DDBJ whole genome shotgun (WGS) entry which is preliminary data.</text>
</comment>
<feature type="non-terminal residue" evidence="1">
    <location>
        <position position="417"/>
    </location>
</feature>
<dbReference type="GO" id="GO:0008312">
    <property type="term" value="F:7S RNA binding"/>
    <property type="evidence" value="ECO:0007669"/>
    <property type="project" value="TreeGrafter"/>
</dbReference>
<dbReference type="InterPro" id="IPR026270">
    <property type="entry name" value="SRP72"/>
</dbReference>
<dbReference type="PANTHER" id="PTHR14094">
    <property type="entry name" value="SIGNAL RECOGNITION PARTICLE 72"/>
    <property type="match status" value="1"/>
</dbReference>
<dbReference type="OrthoDB" id="5421607at2759"/>
<dbReference type="GO" id="GO:0043022">
    <property type="term" value="F:ribosome binding"/>
    <property type="evidence" value="ECO:0007669"/>
    <property type="project" value="TreeGrafter"/>
</dbReference>
<proteinExistence type="predicted"/>